<dbReference type="AlphaFoldDB" id="A0A0M8PEE8"/>
<proteinExistence type="predicted"/>
<reference evidence="1 2" key="1">
    <citation type="submission" date="2015-08" db="EMBL/GenBank/DDBJ databases">
        <title>Genome sequencing of Penicillium nordicum.</title>
        <authorList>
            <person name="Nguyen H.D."/>
            <person name="Seifert K.A."/>
        </authorList>
    </citation>
    <scope>NUCLEOTIDE SEQUENCE [LARGE SCALE GENOMIC DNA]</scope>
    <source>
        <strain evidence="1 2">DAOMC 185683</strain>
    </source>
</reference>
<gene>
    <name evidence="1" type="ORF">ACN38_g2064</name>
</gene>
<organism evidence="1 2">
    <name type="scientific">Penicillium nordicum</name>
    <dbReference type="NCBI Taxonomy" id="229535"/>
    <lineage>
        <taxon>Eukaryota</taxon>
        <taxon>Fungi</taxon>
        <taxon>Dikarya</taxon>
        <taxon>Ascomycota</taxon>
        <taxon>Pezizomycotina</taxon>
        <taxon>Eurotiomycetes</taxon>
        <taxon>Eurotiomycetidae</taxon>
        <taxon>Eurotiales</taxon>
        <taxon>Aspergillaceae</taxon>
        <taxon>Penicillium</taxon>
    </lineage>
</organism>
<sequence>MTTSYKTNQVFLPIQRQGNAKPKHFYTFHRQQVTRTSEECFQKPASAAKSANTVHTLASTTTTTNKPTTANALIGNPITISLSLSFSLSLFPRATVTMSSKLARSRKEKGEKKRDKLECESLRKEEARREEYVDFMAKGLKKAFDLDRRRSASPRERQASPSHRHITLSLVIAYNSLSTPELAAKHFRFTSDSLQIHFRF</sequence>
<dbReference type="Proteomes" id="UP000037696">
    <property type="component" value="Unassembled WGS sequence"/>
</dbReference>
<name>A0A0M8PEE8_9EURO</name>
<evidence type="ECO:0000313" key="1">
    <source>
        <dbReference type="EMBL" id="KOS46944.1"/>
    </source>
</evidence>
<feature type="non-terminal residue" evidence="1">
    <location>
        <position position="200"/>
    </location>
</feature>
<protein>
    <submittedName>
        <fullName evidence="1">Uncharacterized protein</fullName>
    </submittedName>
</protein>
<keyword evidence="2" id="KW-1185">Reference proteome</keyword>
<comment type="caution">
    <text evidence="1">The sequence shown here is derived from an EMBL/GenBank/DDBJ whole genome shotgun (WGS) entry which is preliminary data.</text>
</comment>
<dbReference type="EMBL" id="LHQQ01000022">
    <property type="protein sequence ID" value="KOS46944.1"/>
    <property type="molecule type" value="Genomic_DNA"/>
</dbReference>
<evidence type="ECO:0000313" key="2">
    <source>
        <dbReference type="Proteomes" id="UP000037696"/>
    </source>
</evidence>
<accession>A0A0M8PEE8</accession>